<keyword evidence="2" id="KW-0067">ATP-binding</keyword>
<keyword evidence="1" id="KW-0547">Nucleotide-binding</keyword>
<feature type="non-terminal residue" evidence="3">
    <location>
        <position position="82"/>
    </location>
</feature>
<reference evidence="3 4" key="1">
    <citation type="submission" date="2021-06" db="EMBL/GenBank/DDBJ databases">
        <authorList>
            <person name="Kallberg Y."/>
            <person name="Tangrot J."/>
            <person name="Rosling A."/>
        </authorList>
    </citation>
    <scope>NUCLEOTIDE SEQUENCE [LARGE SCALE GENOMIC DNA]</scope>
    <source>
        <strain evidence="3 4">120-4 pot B 10/14</strain>
    </source>
</reference>
<evidence type="ECO:0000256" key="1">
    <source>
        <dbReference type="ARBA" id="ARBA00022741"/>
    </source>
</evidence>
<evidence type="ECO:0000313" key="4">
    <source>
        <dbReference type="Proteomes" id="UP000789901"/>
    </source>
</evidence>
<dbReference type="PANTHER" id="PTHR19375">
    <property type="entry name" value="HEAT SHOCK PROTEIN 70KDA"/>
    <property type="match status" value="1"/>
</dbReference>
<dbReference type="Pfam" id="PF00012">
    <property type="entry name" value="HSP70"/>
    <property type="match status" value="1"/>
</dbReference>
<gene>
    <name evidence="3" type="ORF">GMARGA_LOCUS39622</name>
</gene>
<dbReference type="Proteomes" id="UP000789901">
    <property type="component" value="Unassembled WGS sequence"/>
</dbReference>
<dbReference type="Gene3D" id="3.30.420.40">
    <property type="match status" value="1"/>
</dbReference>
<sequence length="82" mass="9594">MNSYNTVFDTKRLIGHRFIDPKVQSDMKYWPFKVIDKNGKPYIQVKFKGKTKQFTPEEILPIVLLKMKKTAKAFLSTKITNA</sequence>
<comment type="caution">
    <text evidence="3">The sequence shown here is derived from an EMBL/GenBank/DDBJ whole genome shotgun (WGS) entry which is preliminary data.</text>
</comment>
<evidence type="ECO:0000256" key="2">
    <source>
        <dbReference type="ARBA" id="ARBA00022840"/>
    </source>
</evidence>
<dbReference type="InterPro" id="IPR043129">
    <property type="entry name" value="ATPase_NBD"/>
</dbReference>
<name>A0ABN7X6G8_GIGMA</name>
<evidence type="ECO:0000313" key="3">
    <source>
        <dbReference type="EMBL" id="CAG8849270.1"/>
    </source>
</evidence>
<dbReference type="SUPFAM" id="SSF53067">
    <property type="entry name" value="Actin-like ATPase domain"/>
    <property type="match status" value="1"/>
</dbReference>
<keyword evidence="4" id="KW-1185">Reference proteome</keyword>
<dbReference type="EMBL" id="CAJVQB010095485">
    <property type="protein sequence ID" value="CAG8849270.1"/>
    <property type="molecule type" value="Genomic_DNA"/>
</dbReference>
<organism evidence="3 4">
    <name type="scientific">Gigaspora margarita</name>
    <dbReference type="NCBI Taxonomy" id="4874"/>
    <lineage>
        <taxon>Eukaryota</taxon>
        <taxon>Fungi</taxon>
        <taxon>Fungi incertae sedis</taxon>
        <taxon>Mucoromycota</taxon>
        <taxon>Glomeromycotina</taxon>
        <taxon>Glomeromycetes</taxon>
        <taxon>Diversisporales</taxon>
        <taxon>Gigasporaceae</taxon>
        <taxon>Gigaspora</taxon>
    </lineage>
</organism>
<accession>A0ABN7X6G8</accession>
<protein>
    <submittedName>
        <fullName evidence="3">37034_t:CDS:1</fullName>
    </submittedName>
</protein>
<proteinExistence type="predicted"/>
<dbReference type="InterPro" id="IPR013126">
    <property type="entry name" value="Hsp_70_fam"/>
</dbReference>